<evidence type="ECO:0000313" key="3">
    <source>
        <dbReference type="Proteomes" id="UP000185779"/>
    </source>
</evidence>
<dbReference type="Gene3D" id="3.40.1380.20">
    <property type="entry name" value="Pyruvate kinase, C-terminal domain"/>
    <property type="match status" value="1"/>
</dbReference>
<dbReference type="PIRSF" id="PIRSF016138">
    <property type="entry name" value="UCP016138"/>
    <property type="match status" value="1"/>
</dbReference>
<dbReference type="InterPro" id="IPR036918">
    <property type="entry name" value="Pyrv_Knase_C_sf"/>
</dbReference>
<keyword evidence="3" id="KW-1185">Reference proteome</keyword>
<evidence type="ECO:0000313" key="2">
    <source>
        <dbReference type="EMBL" id="OFV66153.1"/>
    </source>
</evidence>
<dbReference type="Proteomes" id="UP000185779">
    <property type="component" value="Unassembled WGS sequence"/>
</dbReference>
<accession>A0A1F2P4S0</accession>
<dbReference type="AlphaFoldDB" id="A0A1F2P4S0"/>
<protein>
    <submittedName>
        <fullName evidence="2">Protein containing DUF1867</fullName>
    </submittedName>
</protein>
<name>A0A1F2P4S0_9EURY</name>
<reference evidence="2" key="1">
    <citation type="submission" date="2016-05" db="EMBL/GenBank/DDBJ databases">
        <title>Microbial consortia oxidize butane by reversing methanogenesis.</title>
        <authorList>
            <person name="Laso-Perez R."/>
            <person name="Richter M."/>
            <person name="Wegener G."/>
            <person name="Musat F."/>
        </authorList>
    </citation>
    <scope>NUCLEOTIDE SEQUENCE [LARGE SCALE GENOMIC DNA]</scope>
    <source>
        <strain evidence="2">BOX1</strain>
    </source>
</reference>
<gene>
    <name evidence="2" type="ORF">SBU_000695</name>
</gene>
<organism evidence="2 3">
    <name type="scientific">Candidatus Syntropharchaeum butanivorans</name>
    <dbReference type="NCBI Taxonomy" id="1839936"/>
    <lineage>
        <taxon>Archaea</taxon>
        <taxon>Methanobacteriati</taxon>
        <taxon>Methanobacteriota</taxon>
        <taxon>Stenosarchaea group</taxon>
        <taxon>Methanomicrobia</taxon>
        <taxon>Methanosarcinales</taxon>
        <taxon>ANME-2 cluster</taxon>
        <taxon>Candidatus Syntropharchaeum</taxon>
    </lineage>
</organism>
<evidence type="ECO:0000259" key="1">
    <source>
        <dbReference type="Pfam" id="PF02887"/>
    </source>
</evidence>
<dbReference type="InterPro" id="IPR015795">
    <property type="entry name" value="Pyrv_Knase_C"/>
</dbReference>
<dbReference type="STRING" id="1839936.SBU_000695"/>
<sequence length="195" mass="21259">MVMEYTTKEICYFLTPGEGNTDKAIELAKRRCEELGIKHVVVASFTGNTGLKVQDAIKDADIVMVGAHYGFRSGDEGRKLDEIWKKNAKLLEERGGKALRATHALSGIERSVADKYGGVYPHLLIADTLRLFSQGIKVGIEIVVMAADAGLIPIGEEVLTIGGTRTGADTVMVVRSAGMKNFFELEVKEIVCMPR</sequence>
<comment type="caution">
    <text evidence="2">The sequence shown here is derived from an EMBL/GenBank/DDBJ whole genome shotgun (WGS) entry which is preliminary data.</text>
</comment>
<feature type="domain" description="Pyruvate kinase C-terminal" evidence="1">
    <location>
        <begin position="25"/>
        <end position="174"/>
    </location>
</feature>
<dbReference type="SUPFAM" id="SSF52935">
    <property type="entry name" value="PK C-terminal domain-like"/>
    <property type="match status" value="1"/>
</dbReference>
<proteinExistence type="predicted"/>
<dbReference type="EMBL" id="LYOR01000003">
    <property type="protein sequence ID" value="OFV66153.1"/>
    <property type="molecule type" value="Genomic_DNA"/>
</dbReference>
<dbReference type="InterPro" id="IPR015074">
    <property type="entry name" value="DUF1867"/>
</dbReference>
<dbReference type="Pfam" id="PF02887">
    <property type="entry name" value="PK_C"/>
    <property type="match status" value="1"/>
</dbReference>